<feature type="domain" description="Serine aminopeptidase S33" evidence="1">
    <location>
        <begin position="85"/>
        <end position="339"/>
    </location>
</feature>
<dbReference type="AlphaFoldDB" id="W4FX89"/>
<dbReference type="Gene3D" id="3.40.50.1820">
    <property type="entry name" value="alpha/beta hydrolase"/>
    <property type="match status" value="1"/>
</dbReference>
<evidence type="ECO:0000259" key="1">
    <source>
        <dbReference type="Pfam" id="PF12146"/>
    </source>
</evidence>
<protein>
    <recommendedName>
        <fullName evidence="1">Serine aminopeptidase S33 domain-containing protein</fullName>
    </recommendedName>
</protein>
<gene>
    <name evidence="2" type="ORF">H257_13411</name>
</gene>
<sequence length="359" mass="40301">MGAWTSWTAAATSWDVAGRVALMYLAVRVAKTLWAWSDASDSCARGHKHSFDPQDLAGHRHYRFSADRTLWLRTRTWLPPSTREWKGVIFIVHGYNEHIARYHYVGAALAHEGFAVFGMDHRGHGLSEGDRLYVEHFDLYVQDFAAFVRDTLALHSDSRHVKESRLHFPANLALASLPRYLLSHSMGGLIALQLIHNHPDIEWTGAIMSSGAFQIEAKAISPLAQVVASIVSAIFPKFRPPNPELQNIVKDPSEHERALRDSFNYKIGPTARWVAEFVKATQEAPALMPSIRTPLLIFHGELDAATPPQGSADLYATAGSVIKEIHVLPKMYHELLHDSCREDMLGTMVKWCNRVQKKA</sequence>
<dbReference type="InterPro" id="IPR029058">
    <property type="entry name" value="AB_hydrolase_fold"/>
</dbReference>
<dbReference type="STRING" id="112090.W4FX89"/>
<dbReference type="VEuPathDB" id="FungiDB:H257_13411"/>
<name>W4FX89_APHAT</name>
<dbReference type="RefSeq" id="XP_009839213.1">
    <property type="nucleotide sequence ID" value="XM_009840911.1"/>
</dbReference>
<dbReference type="GeneID" id="20815407"/>
<dbReference type="SUPFAM" id="SSF53474">
    <property type="entry name" value="alpha/beta-Hydrolases"/>
    <property type="match status" value="1"/>
</dbReference>
<dbReference type="EMBL" id="KI913161">
    <property type="protein sequence ID" value="ETV71273.1"/>
    <property type="molecule type" value="Genomic_DNA"/>
</dbReference>
<organism evidence="2">
    <name type="scientific">Aphanomyces astaci</name>
    <name type="common">Crayfish plague agent</name>
    <dbReference type="NCBI Taxonomy" id="112090"/>
    <lineage>
        <taxon>Eukaryota</taxon>
        <taxon>Sar</taxon>
        <taxon>Stramenopiles</taxon>
        <taxon>Oomycota</taxon>
        <taxon>Saprolegniomycetes</taxon>
        <taxon>Saprolegniales</taxon>
        <taxon>Verrucalvaceae</taxon>
        <taxon>Aphanomyces</taxon>
    </lineage>
</organism>
<dbReference type="PANTHER" id="PTHR11614">
    <property type="entry name" value="PHOSPHOLIPASE-RELATED"/>
    <property type="match status" value="1"/>
</dbReference>
<reference evidence="2" key="1">
    <citation type="submission" date="2013-12" db="EMBL/GenBank/DDBJ databases">
        <title>The Genome Sequence of Aphanomyces astaci APO3.</title>
        <authorList>
            <consortium name="The Broad Institute Genomics Platform"/>
            <person name="Russ C."/>
            <person name="Tyler B."/>
            <person name="van West P."/>
            <person name="Dieguez-Uribeondo J."/>
            <person name="Young S.K."/>
            <person name="Zeng Q."/>
            <person name="Gargeya S."/>
            <person name="Fitzgerald M."/>
            <person name="Abouelleil A."/>
            <person name="Alvarado L."/>
            <person name="Chapman S.B."/>
            <person name="Gainer-Dewar J."/>
            <person name="Goldberg J."/>
            <person name="Griggs A."/>
            <person name="Gujja S."/>
            <person name="Hansen M."/>
            <person name="Howarth C."/>
            <person name="Imamovic A."/>
            <person name="Ireland A."/>
            <person name="Larimer J."/>
            <person name="McCowan C."/>
            <person name="Murphy C."/>
            <person name="Pearson M."/>
            <person name="Poon T.W."/>
            <person name="Priest M."/>
            <person name="Roberts A."/>
            <person name="Saif S."/>
            <person name="Shea T."/>
            <person name="Sykes S."/>
            <person name="Wortman J."/>
            <person name="Nusbaum C."/>
            <person name="Birren B."/>
        </authorList>
    </citation>
    <scope>NUCLEOTIDE SEQUENCE [LARGE SCALE GENOMIC DNA]</scope>
    <source>
        <strain evidence="2">APO3</strain>
    </source>
</reference>
<dbReference type="OrthoDB" id="2498029at2759"/>
<evidence type="ECO:0000313" key="2">
    <source>
        <dbReference type="EMBL" id="ETV71273.1"/>
    </source>
</evidence>
<dbReference type="Pfam" id="PF12146">
    <property type="entry name" value="Hydrolase_4"/>
    <property type="match status" value="1"/>
</dbReference>
<dbReference type="InterPro" id="IPR051044">
    <property type="entry name" value="MAG_DAG_Lipase"/>
</dbReference>
<proteinExistence type="predicted"/>
<accession>W4FX89</accession>
<dbReference type="InterPro" id="IPR022742">
    <property type="entry name" value="Hydrolase_4"/>
</dbReference>